<reference evidence="1" key="1">
    <citation type="submission" date="2022-10" db="EMBL/GenBank/DDBJ databases">
        <title>The complete genomes of actinobacterial strains from the NBC collection.</title>
        <authorList>
            <person name="Joergensen T.S."/>
            <person name="Alvarez Arevalo M."/>
            <person name="Sterndorff E.B."/>
            <person name="Faurdal D."/>
            <person name="Vuksanovic O."/>
            <person name="Mourched A.-S."/>
            <person name="Charusanti P."/>
            <person name="Shaw S."/>
            <person name="Blin K."/>
            <person name="Weber T."/>
        </authorList>
    </citation>
    <scope>NUCLEOTIDE SEQUENCE</scope>
    <source>
        <strain evidence="1">NBC 01771</strain>
    </source>
</reference>
<name>A0ACD4ZZG7_9ACTN</name>
<protein>
    <submittedName>
        <fullName evidence="1">APC family permease</fullName>
    </submittedName>
</protein>
<evidence type="ECO:0000313" key="2">
    <source>
        <dbReference type="Proteomes" id="UP001348369"/>
    </source>
</evidence>
<dbReference type="Proteomes" id="UP001348369">
    <property type="component" value="Chromosome"/>
</dbReference>
<keyword evidence="2" id="KW-1185">Reference proteome</keyword>
<accession>A0ACD4ZZG7</accession>
<gene>
    <name evidence="1" type="ORF">OG835_37900</name>
</gene>
<evidence type="ECO:0000313" key="1">
    <source>
        <dbReference type="EMBL" id="WSC03357.1"/>
    </source>
</evidence>
<dbReference type="EMBL" id="CP109109">
    <property type="protein sequence ID" value="WSC03357.1"/>
    <property type="molecule type" value="Genomic_DNA"/>
</dbReference>
<organism evidence="1 2">
    <name type="scientific">Streptomyces scopuliridis</name>
    <dbReference type="NCBI Taxonomy" id="452529"/>
    <lineage>
        <taxon>Bacteria</taxon>
        <taxon>Bacillati</taxon>
        <taxon>Actinomycetota</taxon>
        <taxon>Actinomycetes</taxon>
        <taxon>Kitasatosporales</taxon>
        <taxon>Streptomycetaceae</taxon>
        <taxon>Streptomyces</taxon>
    </lineage>
</organism>
<sequence>MMLRLVGREWGRVSAAPDAWRRALPVDPDTGSYPEPAQIVPARFGRFVQVPALNAPPPGAVDGEIGAPLGRFGAFVRRVALGAPLKSTAIARERMRKLIALPVLSADALSSVAYGPEALLAVLVLGGTAGLAYSLPVALAIVFLMLAVGVSYRQTIRAYPYGGGSYIVATDNLGRVPGLVAAAGLMTDYVLTVAVSVSSGMAAVTSALPQLAGDTVLIGVLVIAVLLAGNLRGVRQAGALFAAPTYAFIIAVTALVAVGVYDAAGRDFQPVPTPPLHAVEGVGLLLVMRSFASGSTAMTGIEAISNAVPAFKPVSWRNARTTLSWMIGLLIALFAGTMAMVYLEGVIPQSQETVLSQLAHRSFGSGPMYVFTQAATALVLLLAANTAYNDFPRVLYLLARDNHAPRIFLRLGDRLAFSNGIIVLSVAAVCVYVAFDGKTASLIPLYAVGVFLAFTLSQSGMVMHWWRKRDRHWRKSLCFNATGALLSAVVFITAGITKFTEGAWLAILTVALFLLVTTRIRRHYDKVREALRLHPQTIEIPSRTITPQPCAEPPAGPEVPSVRMEDSETEETPEEIRHLSVVPVDALHQASMRTLAYAASLQQPVLVLHVSPSDEDAERFREAWLLWGDHLPLRIVISPYRATVAPLISYLESLHRQRPDLTITVILPEIVERHWWHRLLHSPLAGRLRRALRSLPKIVVTTVPFHV</sequence>
<proteinExistence type="predicted"/>